<name>A0AA86Q1E6_9EUKA</name>
<dbReference type="InterPro" id="IPR002110">
    <property type="entry name" value="Ankyrin_rpt"/>
</dbReference>
<comment type="caution">
    <text evidence="3">The sequence shown here is derived from an EMBL/GenBank/DDBJ whole genome shotgun (WGS) entry which is preliminary data.</text>
</comment>
<keyword evidence="1" id="KW-0040">ANK repeat</keyword>
<dbReference type="SMART" id="SM00248">
    <property type="entry name" value="ANK"/>
    <property type="match status" value="6"/>
</dbReference>
<dbReference type="PANTHER" id="PTHR24184">
    <property type="entry name" value="SI:CH211-189E2.2"/>
    <property type="match status" value="1"/>
</dbReference>
<dbReference type="SUPFAM" id="SSF48403">
    <property type="entry name" value="Ankyrin repeat"/>
    <property type="match status" value="2"/>
</dbReference>
<dbReference type="EMBL" id="CATOUU010000807">
    <property type="protein sequence ID" value="CAI9950250.1"/>
    <property type="molecule type" value="Genomic_DNA"/>
</dbReference>
<dbReference type="EMBL" id="CAXDID020000160">
    <property type="protein sequence ID" value="CAL6044523.1"/>
    <property type="molecule type" value="Genomic_DNA"/>
</dbReference>
<accession>A0AA86Q1E6</accession>
<sequence>MNWFEAANNNNLDYIIQNTDAYKGTVNKEGQTALMISAINNNVQIIRHLINIESKLSNSQKMTALMFAAFHNRFEAVAELVKTESKLQNQSGKSALMMAAYNGNLNICNALLCECGLVDSQGKTALCLAVQKGHVEVIKLLYNHEVGITVNGQTMEQIAEQRKMPNIVVLIKELKQQYFDQQKIETQKIQSSKSLEDQKGLEDSNVQLIERSMSQQKIAQMQQMSIISEIQHKMQEQDAIIAEHGSRFESVNQNIAKLSSRILSLEEKQRDSQMQMKQNQLSIEKLVLDFQQSLTVNDKKQEKDIFKQMTSQFTQVVEDLQTTKLNEKIINENIQLQKMVLQELQSNFYALLGRVNTLTQQDITNLTLKTIKEELYEVQQQLNDRETDFSLGDSMYRVSKNQQQEIQYSMDQLYDLIKQKNIDAIYSLLENTCFTSKNRQIEYIKTSNKAQCAACIQHPHIDKNGNSLLMYATYYNKPDLCRMFIQQTGLKNKFGCTALFIAVLMGHLECVQLLKCFEAKKTYGPGIVCYQIASDLGWINVMNELESLEKQFTE</sequence>
<evidence type="ECO:0000313" key="4">
    <source>
        <dbReference type="EMBL" id="CAL6044523.1"/>
    </source>
</evidence>
<evidence type="ECO:0000313" key="3">
    <source>
        <dbReference type="EMBL" id="CAI9950250.1"/>
    </source>
</evidence>
<feature type="repeat" description="ANK" evidence="1">
    <location>
        <begin position="121"/>
        <end position="153"/>
    </location>
</feature>
<reference evidence="4 6" key="2">
    <citation type="submission" date="2024-07" db="EMBL/GenBank/DDBJ databases">
        <authorList>
            <person name="Akdeniz Z."/>
        </authorList>
    </citation>
    <scope>NUCLEOTIDE SEQUENCE [LARGE SCALE GENOMIC DNA]</scope>
</reference>
<organism evidence="3">
    <name type="scientific">Hexamita inflata</name>
    <dbReference type="NCBI Taxonomy" id="28002"/>
    <lineage>
        <taxon>Eukaryota</taxon>
        <taxon>Metamonada</taxon>
        <taxon>Diplomonadida</taxon>
        <taxon>Hexamitidae</taxon>
        <taxon>Hexamitinae</taxon>
        <taxon>Hexamita</taxon>
    </lineage>
</organism>
<dbReference type="PROSITE" id="PS50088">
    <property type="entry name" value="ANK_REPEAT"/>
    <property type="match status" value="1"/>
</dbReference>
<evidence type="ECO:0000256" key="1">
    <source>
        <dbReference type="PROSITE-ProRule" id="PRU00023"/>
    </source>
</evidence>
<protein>
    <submittedName>
        <fullName evidence="3">Ankyrin repeat protein 1</fullName>
    </submittedName>
    <submittedName>
        <fullName evidence="4">Ankyrin_repeat protein 1</fullName>
    </submittedName>
</protein>
<dbReference type="Proteomes" id="UP001642409">
    <property type="component" value="Unassembled WGS sequence"/>
</dbReference>
<dbReference type="Gene3D" id="1.25.40.20">
    <property type="entry name" value="Ankyrin repeat-containing domain"/>
    <property type="match status" value="2"/>
</dbReference>
<evidence type="ECO:0000313" key="5">
    <source>
        <dbReference type="EMBL" id="CAL6086146.1"/>
    </source>
</evidence>
<dbReference type="PROSITE" id="PS50297">
    <property type="entry name" value="ANK_REP_REGION"/>
    <property type="match status" value="1"/>
</dbReference>
<dbReference type="Pfam" id="PF12796">
    <property type="entry name" value="Ank_2"/>
    <property type="match status" value="2"/>
</dbReference>
<dbReference type="PANTHER" id="PTHR24184:SF11">
    <property type="entry name" value="ANKYRIN REPEAT AND SOCS BOX CONTAINING 3"/>
    <property type="match status" value="1"/>
</dbReference>
<evidence type="ECO:0000313" key="6">
    <source>
        <dbReference type="Proteomes" id="UP001642409"/>
    </source>
</evidence>
<dbReference type="EMBL" id="CATOUU010000227">
    <property type="protein sequence ID" value="CAI9921606.1"/>
    <property type="molecule type" value="Genomic_DNA"/>
</dbReference>
<reference evidence="3" key="1">
    <citation type="submission" date="2023-06" db="EMBL/GenBank/DDBJ databases">
        <authorList>
            <person name="Kurt Z."/>
        </authorList>
    </citation>
    <scope>NUCLEOTIDE SEQUENCE</scope>
</reference>
<keyword evidence="6" id="KW-1185">Reference proteome</keyword>
<proteinExistence type="predicted"/>
<dbReference type="AlphaFoldDB" id="A0AA86Q1E6"/>
<dbReference type="InterPro" id="IPR036770">
    <property type="entry name" value="Ankyrin_rpt-contain_sf"/>
</dbReference>
<dbReference type="EMBL" id="CAXDID020000391">
    <property type="protein sequence ID" value="CAL6086146.1"/>
    <property type="molecule type" value="Genomic_DNA"/>
</dbReference>
<gene>
    <name evidence="3" type="ORF">HINF_LOCUS37895</name>
    <name evidence="4" type="ORF">HINF_LOCUS40601</name>
    <name evidence="5" type="ORF">HINF_LOCUS63022</name>
    <name evidence="2" type="ORF">HINF_LOCUS9251</name>
</gene>
<evidence type="ECO:0000313" key="2">
    <source>
        <dbReference type="EMBL" id="CAI9921606.1"/>
    </source>
</evidence>